<evidence type="ECO:0000256" key="1">
    <source>
        <dbReference type="ARBA" id="ARBA00023015"/>
    </source>
</evidence>
<comment type="caution">
    <text evidence="5">The sequence shown here is derived from an EMBL/GenBank/DDBJ whole genome shotgun (WGS) entry which is preliminary data.</text>
</comment>
<dbReference type="SUPFAM" id="SSF54060">
    <property type="entry name" value="His-Me finger endonucleases"/>
    <property type="match status" value="1"/>
</dbReference>
<gene>
    <name evidence="5" type="ORF">LCGC14_2446720</name>
</gene>
<evidence type="ECO:0000256" key="2">
    <source>
        <dbReference type="ARBA" id="ARBA00023125"/>
    </source>
</evidence>
<protein>
    <recommendedName>
        <fullName evidence="4">AP2/ERF domain-containing protein</fullName>
    </recommendedName>
</protein>
<dbReference type="InterPro" id="IPR003615">
    <property type="entry name" value="HNH_nuc"/>
</dbReference>
<dbReference type="InterPro" id="IPR001471">
    <property type="entry name" value="AP2/ERF_dom"/>
</dbReference>
<dbReference type="Gene3D" id="3.30.730.10">
    <property type="entry name" value="AP2/ERF domain"/>
    <property type="match status" value="1"/>
</dbReference>
<dbReference type="AlphaFoldDB" id="A0A0F9C4W1"/>
<dbReference type="InterPro" id="IPR016177">
    <property type="entry name" value="DNA-bd_dom_sf"/>
</dbReference>
<sequence>MKKIPLTQGYFALVDDEDYEWLSKHKWRVYRDKTNCYAFTKIRIGYKEHIQPRMHRLIMNPTVTEQIDHIDGNGLNNRKSNLRICNGQQNQQNRRPTRKASSQYKGVAWHKRSKKWIARITVDKKIIHLGYFNDEESAARVYDKAAKKYFGEFARINLEAC</sequence>
<evidence type="ECO:0000256" key="3">
    <source>
        <dbReference type="ARBA" id="ARBA00023163"/>
    </source>
</evidence>
<organism evidence="5">
    <name type="scientific">marine sediment metagenome</name>
    <dbReference type="NCBI Taxonomy" id="412755"/>
    <lineage>
        <taxon>unclassified sequences</taxon>
        <taxon>metagenomes</taxon>
        <taxon>ecological metagenomes</taxon>
    </lineage>
</organism>
<evidence type="ECO:0000313" key="5">
    <source>
        <dbReference type="EMBL" id="KKL21312.1"/>
    </source>
</evidence>
<dbReference type="PROSITE" id="PS51032">
    <property type="entry name" value="AP2_ERF"/>
    <property type="match status" value="1"/>
</dbReference>
<keyword evidence="2" id="KW-0238">DNA-binding</keyword>
<dbReference type="InterPro" id="IPR036955">
    <property type="entry name" value="AP2/ERF_dom_sf"/>
</dbReference>
<dbReference type="Pfam" id="PF00847">
    <property type="entry name" value="AP2"/>
    <property type="match status" value="1"/>
</dbReference>
<dbReference type="GO" id="GO:0003700">
    <property type="term" value="F:DNA-binding transcription factor activity"/>
    <property type="evidence" value="ECO:0007669"/>
    <property type="project" value="InterPro"/>
</dbReference>
<keyword evidence="1" id="KW-0805">Transcription regulation</keyword>
<dbReference type="GO" id="GO:0003677">
    <property type="term" value="F:DNA binding"/>
    <property type="evidence" value="ECO:0007669"/>
    <property type="project" value="UniProtKB-KW"/>
</dbReference>
<dbReference type="Gene3D" id="3.90.75.20">
    <property type="match status" value="1"/>
</dbReference>
<reference evidence="5" key="1">
    <citation type="journal article" date="2015" name="Nature">
        <title>Complex archaea that bridge the gap between prokaryotes and eukaryotes.</title>
        <authorList>
            <person name="Spang A."/>
            <person name="Saw J.H."/>
            <person name="Jorgensen S.L."/>
            <person name="Zaremba-Niedzwiedzka K."/>
            <person name="Martijn J."/>
            <person name="Lind A.E."/>
            <person name="van Eijk R."/>
            <person name="Schleper C."/>
            <person name="Guy L."/>
            <person name="Ettema T.J."/>
        </authorList>
    </citation>
    <scope>NUCLEOTIDE SEQUENCE</scope>
</reference>
<dbReference type="InterPro" id="IPR044925">
    <property type="entry name" value="His-Me_finger_sf"/>
</dbReference>
<dbReference type="SMART" id="SM00380">
    <property type="entry name" value="AP2"/>
    <property type="match status" value="1"/>
</dbReference>
<dbReference type="Pfam" id="PF13392">
    <property type="entry name" value="HNH_3"/>
    <property type="match status" value="1"/>
</dbReference>
<dbReference type="SUPFAM" id="SSF54171">
    <property type="entry name" value="DNA-binding domain"/>
    <property type="match status" value="1"/>
</dbReference>
<keyword evidence="3" id="KW-0804">Transcription</keyword>
<name>A0A0F9C4W1_9ZZZZ</name>
<feature type="domain" description="AP2/ERF" evidence="4">
    <location>
        <begin position="103"/>
        <end position="159"/>
    </location>
</feature>
<accession>A0A0F9C4W1</accession>
<evidence type="ECO:0000259" key="4">
    <source>
        <dbReference type="PROSITE" id="PS51032"/>
    </source>
</evidence>
<dbReference type="EMBL" id="LAZR01037782">
    <property type="protein sequence ID" value="KKL21312.1"/>
    <property type="molecule type" value="Genomic_DNA"/>
</dbReference>
<proteinExistence type="predicted"/>